<reference evidence="1 2" key="1">
    <citation type="submission" date="2016-05" db="EMBL/GenBank/DDBJ databases">
        <title>Undiscovered low abundance phages are ubiquitous in bacterial genomes.</title>
        <authorList>
            <person name="Dong Z."/>
            <person name="Liu H."/>
            <person name="Zheng J."/>
            <person name="Peng D."/>
        </authorList>
    </citation>
    <scope>NUCLEOTIDE SEQUENCE [LARGE SCALE GENOMIC DNA]</scope>
</reference>
<dbReference type="InterPro" id="IPR036558">
    <property type="entry name" value="YqbG-like_sf"/>
</dbReference>
<gene>
    <name evidence="1" type="ORF">BMBtpLA2_61</name>
</gene>
<dbReference type="CDD" id="cd08053">
    <property type="entry name" value="Yqbg"/>
    <property type="match status" value="1"/>
</dbReference>
<evidence type="ECO:0000313" key="1">
    <source>
        <dbReference type="EMBL" id="ANT40021.1"/>
    </source>
</evidence>
<proteinExistence type="predicted"/>
<name>A0A1B1P7D6_9CAUD</name>
<dbReference type="Pfam" id="PF11436">
    <property type="entry name" value="DUF3199"/>
    <property type="match status" value="1"/>
</dbReference>
<sequence length="126" mass="14632">MAIISPERLIDYTIFDEVKQRDPKLLQMDIVEAQNDIFSLTFVDFQDKSEYPTVPEEVEIACCKLAQYHALVNSDEASVEDVQSQRMGNYSEQTNGYIKPDVRSLLFKWIKDKKQQGTVALRLRRV</sequence>
<dbReference type="InterPro" id="IPR013514">
    <property type="entry name" value="DUF3199_YqbG"/>
</dbReference>
<dbReference type="Proteomes" id="UP000221937">
    <property type="component" value="Segment"/>
</dbReference>
<dbReference type="Gene3D" id="1.10.3230.10">
    <property type="entry name" value="YqbG-like"/>
    <property type="match status" value="1"/>
</dbReference>
<evidence type="ECO:0000313" key="2">
    <source>
        <dbReference type="Proteomes" id="UP000221937"/>
    </source>
</evidence>
<dbReference type="SUPFAM" id="SSF116915">
    <property type="entry name" value="Hypothetical protein YqbG"/>
    <property type="match status" value="1"/>
</dbReference>
<dbReference type="EMBL" id="KX190833">
    <property type="protein sequence ID" value="ANT40021.1"/>
    <property type="molecule type" value="Genomic_DNA"/>
</dbReference>
<keyword evidence="2" id="KW-1185">Reference proteome</keyword>
<protein>
    <submittedName>
        <fullName evidence="1">Head-tail connector protein</fullName>
    </submittedName>
</protein>
<accession>A0A1B1P7D6</accession>
<organism evidence="1 2">
    <name type="scientific">Bacillus phage vB_BtS_BMBtp14</name>
    <dbReference type="NCBI Taxonomy" id="1868826"/>
    <lineage>
        <taxon>Viruses</taxon>
        <taxon>Duplodnaviria</taxon>
        <taxon>Heunggongvirae</taxon>
        <taxon>Uroviricota</taxon>
        <taxon>Caudoviricetes</taxon>
        <taxon>Skryabinvirinae</taxon>
        <taxon>Bembunaquatrovirus</taxon>
        <taxon>Bembunaquatrovirus BMBtp14</taxon>
    </lineage>
</organism>